<name>A0AB40CRM4_DIOCR</name>
<evidence type="ECO:0000313" key="1">
    <source>
        <dbReference type="Proteomes" id="UP001515500"/>
    </source>
</evidence>
<proteinExistence type="predicted"/>
<accession>A0AB40CRM4</accession>
<keyword evidence="1" id="KW-1185">Reference proteome</keyword>
<evidence type="ECO:0000313" key="2">
    <source>
        <dbReference type="RefSeq" id="XP_039141207.1"/>
    </source>
</evidence>
<reference evidence="2" key="1">
    <citation type="submission" date="2025-08" db="UniProtKB">
        <authorList>
            <consortium name="RefSeq"/>
        </authorList>
    </citation>
    <scope>IDENTIFICATION</scope>
</reference>
<dbReference type="PANTHER" id="PTHR11439:SF483">
    <property type="entry name" value="PEPTIDE SYNTHASE GLIP-LIKE, PUTATIVE (AFU_ORTHOLOGUE AFUA_3G12920)-RELATED"/>
    <property type="match status" value="1"/>
</dbReference>
<protein>
    <submittedName>
        <fullName evidence="2">Uncharacterized mitochondrial protein AtMg00810-like</fullName>
    </submittedName>
</protein>
<dbReference type="Proteomes" id="UP001515500">
    <property type="component" value="Chromosome 16"/>
</dbReference>
<dbReference type="CDD" id="cd09272">
    <property type="entry name" value="RNase_HI_RT_Ty1"/>
    <property type="match status" value="1"/>
</dbReference>
<dbReference type="RefSeq" id="XP_039141207.1">
    <property type="nucleotide sequence ID" value="XM_039285273.1"/>
</dbReference>
<organism evidence="1 2">
    <name type="scientific">Dioscorea cayennensis subsp. rotundata</name>
    <name type="common">White Guinea yam</name>
    <name type="synonym">Dioscorea rotundata</name>
    <dbReference type="NCBI Taxonomy" id="55577"/>
    <lineage>
        <taxon>Eukaryota</taxon>
        <taxon>Viridiplantae</taxon>
        <taxon>Streptophyta</taxon>
        <taxon>Embryophyta</taxon>
        <taxon>Tracheophyta</taxon>
        <taxon>Spermatophyta</taxon>
        <taxon>Magnoliopsida</taxon>
        <taxon>Liliopsida</taxon>
        <taxon>Dioscoreales</taxon>
        <taxon>Dioscoreaceae</taxon>
        <taxon>Dioscorea</taxon>
    </lineage>
</organism>
<dbReference type="GeneID" id="120278481"/>
<gene>
    <name evidence="2" type="primary">LOC120278481</name>
</gene>
<dbReference type="AlphaFoldDB" id="A0AB40CRM4"/>
<dbReference type="PANTHER" id="PTHR11439">
    <property type="entry name" value="GAG-POL-RELATED RETROTRANSPOSON"/>
    <property type="match status" value="1"/>
</dbReference>
<sequence>MQQYNATPTPMNANERLQVDADSGCVDTKRYRSLVGLLMYLTHTRSNIQFAVVVLSRQTKSGKLEGFFDSDWGVCMEDRKSITGVIFNIRLGAFFWISKKQDVIALSTTEAEYISLCSTACLGIWPNKVLIECG</sequence>